<evidence type="ECO:0000313" key="6">
    <source>
        <dbReference type="EMBL" id="KAJ7786108.1"/>
    </source>
</evidence>
<feature type="region of interest" description="Disordered" evidence="3">
    <location>
        <begin position="102"/>
        <end position="132"/>
    </location>
</feature>
<dbReference type="AlphaFoldDB" id="A0AAD7KJ87"/>
<name>A0AAD7KJ87_9AGAR</name>
<protein>
    <submittedName>
        <fullName evidence="6">Chondroitin AC/alginate lyase</fullName>
    </submittedName>
</protein>
<reference evidence="6" key="1">
    <citation type="submission" date="2023-03" db="EMBL/GenBank/DDBJ databases">
        <title>Massive genome expansion in bonnet fungi (Mycena s.s.) driven by repeated elements and novel gene families across ecological guilds.</title>
        <authorList>
            <consortium name="Lawrence Berkeley National Laboratory"/>
            <person name="Harder C.B."/>
            <person name="Miyauchi S."/>
            <person name="Viragh M."/>
            <person name="Kuo A."/>
            <person name="Thoen E."/>
            <person name="Andreopoulos B."/>
            <person name="Lu D."/>
            <person name="Skrede I."/>
            <person name="Drula E."/>
            <person name="Henrissat B."/>
            <person name="Morin E."/>
            <person name="Kohler A."/>
            <person name="Barry K."/>
            <person name="LaButti K."/>
            <person name="Morin E."/>
            <person name="Salamov A."/>
            <person name="Lipzen A."/>
            <person name="Mereny Z."/>
            <person name="Hegedus B."/>
            <person name="Baldrian P."/>
            <person name="Stursova M."/>
            <person name="Weitz H."/>
            <person name="Taylor A."/>
            <person name="Grigoriev I.V."/>
            <person name="Nagy L.G."/>
            <person name="Martin F."/>
            <person name="Kauserud H."/>
        </authorList>
    </citation>
    <scope>NUCLEOTIDE SEQUENCE</scope>
    <source>
        <strain evidence="6">CBHHK182m</strain>
    </source>
</reference>
<dbReference type="InterPro" id="IPR008929">
    <property type="entry name" value="Chondroitin_lyas"/>
</dbReference>
<dbReference type="GO" id="GO:0042597">
    <property type="term" value="C:periplasmic space"/>
    <property type="evidence" value="ECO:0007669"/>
    <property type="project" value="InterPro"/>
</dbReference>
<dbReference type="InterPro" id="IPR008397">
    <property type="entry name" value="Alginate_lyase_dom"/>
</dbReference>
<dbReference type="Proteomes" id="UP001215598">
    <property type="component" value="Unassembled WGS sequence"/>
</dbReference>
<evidence type="ECO:0000256" key="4">
    <source>
        <dbReference type="SAM" id="SignalP"/>
    </source>
</evidence>
<feature type="chain" id="PRO_5042244153" evidence="4">
    <location>
        <begin position="21"/>
        <end position="607"/>
    </location>
</feature>
<keyword evidence="2 6" id="KW-0456">Lyase</keyword>
<comment type="caution">
    <text evidence="6">The sequence shown here is derived from an EMBL/GenBank/DDBJ whole genome shotgun (WGS) entry which is preliminary data.</text>
</comment>
<keyword evidence="7" id="KW-1185">Reference proteome</keyword>
<keyword evidence="1 4" id="KW-0732">Signal</keyword>
<dbReference type="GO" id="GO:0016829">
    <property type="term" value="F:lyase activity"/>
    <property type="evidence" value="ECO:0007669"/>
    <property type="project" value="UniProtKB-KW"/>
</dbReference>
<dbReference type="Gene3D" id="1.50.10.100">
    <property type="entry name" value="Chondroitin AC/alginate lyase"/>
    <property type="match status" value="1"/>
</dbReference>
<sequence>MPGNSPRILLLLALASSTVAIDWVDTNYIVQQAKSRASTKDAQTTIMNSATSSAKKGPWSVTDHETAVAPNGDTHAYFSFAPYHWPECSWCSKGGGTMHMVHNKTEDSGPSGGSESGDDDGSDSDEDDGNYEDETVQVEEAAEFPFFDHGMSRRDPDVGFDVPGPQLNLSSPVPIPPLPLSPTTTRTDEVAGTASHPQAAAKTASKVKDKNPPSKTSCTPSPTKSLAPTATWTLCPYKVRDGQVNPDVRTLNDPSAINGVTQSGILNAVAAAMSSGAKRTGGDSFSKNVATSIETFFLAPETKMSPNMEFGQIVRGPETGKQGTFTGILDLRGIICIVNAIEIIQKIGSDWTKERATGMASWMRDYSDWLINSSLGKSTASKANNHVTFYTVQRAAVRMALGDKTGAIEAVSGYFDDEFKDQISASGESPFEAVRTRPFHYRCFNLEAMITLAKIGDTLGQNYWSVQSKYGATIQTAVDFTMGVNPKNEDVTELAPHVAAIAAVYGDPKGKYAAFLKKTMPRYMEQAWWLYNQPEAFTQAPGNQKGKREDDAQNGVEVPEKFNCEFDLARYLDPEGRILLDDDVFTDCGELTPLYTMADSTPLVAGR</sequence>
<feature type="compositionally biased region" description="Acidic residues" evidence="3">
    <location>
        <begin position="116"/>
        <end position="132"/>
    </location>
</feature>
<evidence type="ECO:0000256" key="3">
    <source>
        <dbReference type="SAM" id="MobiDB-lite"/>
    </source>
</evidence>
<evidence type="ECO:0000256" key="1">
    <source>
        <dbReference type="ARBA" id="ARBA00022729"/>
    </source>
</evidence>
<organism evidence="6 7">
    <name type="scientific">Mycena metata</name>
    <dbReference type="NCBI Taxonomy" id="1033252"/>
    <lineage>
        <taxon>Eukaryota</taxon>
        <taxon>Fungi</taxon>
        <taxon>Dikarya</taxon>
        <taxon>Basidiomycota</taxon>
        <taxon>Agaricomycotina</taxon>
        <taxon>Agaricomycetes</taxon>
        <taxon>Agaricomycetidae</taxon>
        <taxon>Agaricales</taxon>
        <taxon>Marasmiineae</taxon>
        <taxon>Mycenaceae</taxon>
        <taxon>Mycena</taxon>
    </lineage>
</organism>
<dbReference type="Pfam" id="PF05426">
    <property type="entry name" value="Alginate_lyase"/>
    <property type="match status" value="1"/>
</dbReference>
<evidence type="ECO:0000313" key="7">
    <source>
        <dbReference type="Proteomes" id="UP001215598"/>
    </source>
</evidence>
<feature type="domain" description="Alginate lyase" evidence="5">
    <location>
        <begin position="216"/>
        <end position="482"/>
    </location>
</feature>
<feature type="signal peptide" evidence="4">
    <location>
        <begin position="1"/>
        <end position="20"/>
    </location>
</feature>
<accession>A0AAD7KJ87</accession>
<evidence type="ECO:0000259" key="5">
    <source>
        <dbReference type="Pfam" id="PF05426"/>
    </source>
</evidence>
<gene>
    <name evidence="6" type="ORF">B0H16DRAFT_1489173</name>
</gene>
<feature type="region of interest" description="Disordered" evidence="3">
    <location>
        <begin position="144"/>
        <end position="225"/>
    </location>
</feature>
<dbReference type="SUPFAM" id="SSF48230">
    <property type="entry name" value="Chondroitin AC/alginate lyase"/>
    <property type="match status" value="1"/>
</dbReference>
<evidence type="ECO:0000256" key="2">
    <source>
        <dbReference type="ARBA" id="ARBA00023239"/>
    </source>
</evidence>
<feature type="compositionally biased region" description="Low complexity" evidence="3">
    <location>
        <begin position="213"/>
        <end position="225"/>
    </location>
</feature>
<proteinExistence type="predicted"/>
<dbReference type="EMBL" id="JARKIB010000001">
    <property type="protein sequence ID" value="KAJ7786108.1"/>
    <property type="molecule type" value="Genomic_DNA"/>
</dbReference>